<name>A0ABT5J0A3_9NEIS</name>
<keyword evidence="1" id="KW-0732">Signal</keyword>
<keyword evidence="3" id="KW-1185">Reference proteome</keyword>
<evidence type="ECO:0000256" key="1">
    <source>
        <dbReference type="SAM" id="SignalP"/>
    </source>
</evidence>
<protein>
    <submittedName>
        <fullName evidence="2">DUF1513 domain-containing protein</fullName>
    </submittedName>
</protein>
<organism evidence="2 3">
    <name type="scientific">Vogesella aquatica</name>
    <dbReference type="NCBI Taxonomy" id="2984206"/>
    <lineage>
        <taxon>Bacteria</taxon>
        <taxon>Pseudomonadati</taxon>
        <taxon>Pseudomonadota</taxon>
        <taxon>Betaproteobacteria</taxon>
        <taxon>Neisseriales</taxon>
        <taxon>Chromobacteriaceae</taxon>
        <taxon>Vogesella</taxon>
    </lineage>
</organism>
<proteinExistence type="predicted"/>
<sequence length="358" mass="38857">MATKLSRRQLLQAGALTLAALPLRSWAGDADQPAIISACDVGRNQHRAGLAGASGLLTLPERGHHLELDPARPGECLVFARRPGYQIARFNWRSGQQLAWYDYPDNRHGFGHGILAHGKLYTTDNDIDNGNGLLTERDAQTLQPLREMPTGGIGPHELMALDDGSILVANGGILTLPESGRIKLNRSNMKPQIDIVDPAQGRSIASYTLDDKRLSLRHLALINQHDFAVALQYEGDGAAPLVAIWNAELGLRLLDTPDTLALASNGYAASVAAGANRIACTATKGDSVVFWDGKGSYLGQVALTKPAGIALSRDQRHFITSNELGEIVWIDSQTLQIDPRRSQRFPVKWDNHLSLAYS</sequence>
<gene>
    <name evidence="2" type="ORF">PQU95_13675</name>
</gene>
<evidence type="ECO:0000313" key="3">
    <source>
        <dbReference type="Proteomes" id="UP001219956"/>
    </source>
</evidence>
<dbReference type="RefSeq" id="WP_272752520.1">
    <property type="nucleotide sequence ID" value="NZ_JAQQLF010000017.1"/>
</dbReference>
<dbReference type="EMBL" id="JAQQLF010000017">
    <property type="protein sequence ID" value="MDC7718261.1"/>
    <property type="molecule type" value="Genomic_DNA"/>
</dbReference>
<dbReference type="InterPro" id="IPR008311">
    <property type="entry name" value="UCP028101"/>
</dbReference>
<feature type="signal peptide" evidence="1">
    <location>
        <begin position="1"/>
        <end position="27"/>
    </location>
</feature>
<dbReference type="InterPro" id="IPR011044">
    <property type="entry name" value="Quino_amine_DH_bsu"/>
</dbReference>
<dbReference type="PROSITE" id="PS51318">
    <property type="entry name" value="TAT"/>
    <property type="match status" value="1"/>
</dbReference>
<comment type="caution">
    <text evidence="2">The sequence shown here is derived from an EMBL/GenBank/DDBJ whole genome shotgun (WGS) entry which is preliminary data.</text>
</comment>
<dbReference type="SUPFAM" id="SSF50969">
    <property type="entry name" value="YVTN repeat-like/Quinoprotein amine dehydrogenase"/>
    <property type="match status" value="1"/>
</dbReference>
<dbReference type="PIRSF" id="PIRSF028101">
    <property type="entry name" value="UCP028101"/>
    <property type="match status" value="1"/>
</dbReference>
<dbReference type="InterPro" id="IPR006311">
    <property type="entry name" value="TAT_signal"/>
</dbReference>
<feature type="chain" id="PRO_5045879562" evidence="1">
    <location>
        <begin position="28"/>
        <end position="358"/>
    </location>
</feature>
<reference evidence="2 3" key="1">
    <citation type="submission" date="2023-01" db="EMBL/GenBank/DDBJ databases">
        <title>Novel species of the genus Vogesella isolated from rivers.</title>
        <authorList>
            <person name="Lu H."/>
        </authorList>
    </citation>
    <scope>NUCLEOTIDE SEQUENCE [LARGE SCALE GENOMIC DNA]</scope>
    <source>
        <strain evidence="2 3">DC21W</strain>
    </source>
</reference>
<accession>A0ABT5J0A3</accession>
<dbReference type="Proteomes" id="UP001219956">
    <property type="component" value="Unassembled WGS sequence"/>
</dbReference>
<evidence type="ECO:0000313" key="2">
    <source>
        <dbReference type="EMBL" id="MDC7718261.1"/>
    </source>
</evidence>
<dbReference type="Pfam" id="PF07433">
    <property type="entry name" value="DUF1513"/>
    <property type="match status" value="1"/>
</dbReference>